<dbReference type="InterPro" id="IPR000064">
    <property type="entry name" value="NLP_P60_dom"/>
</dbReference>
<evidence type="ECO:0000313" key="8">
    <source>
        <dbReference type="EMBL" id="KFI45697.1"/>
    </source>
</evidence>
<keyword evidence="6" id="KW-0732">Signal</keyword>
<proteinExistence type="inferred from homology"/>
<comment type="similarity">
    <text evidence="1">Belongs to the peptidase C40 family.</text>
</comment>
<evidence type="ECO:0000256" key="2">
    <source>
        <dbReference type="ARBA" id="ARBA00022670"/>
    </source>
</evidence>
<protein>
    <submittedName>
        <fullName evidence="8">NlpC/P60 family protein</fullName>
    </submittedName>
</protein>
<reference evidence="8 9" key="1">
    <citation type="submission" date="2014-03" db="EMBL/GenBank/DDBJ databases">
        <title>Genomics of Bifidobacteria.</title>
        <authorList>
            <person name="Ventura M."/>
            <person name="Milani C."/>
            <person name="Lugli G.A."/>
        </authorList>
    </citation>
    <scope>NUCLEOTIDE SEQUENCE [LARGE SCALE GENOMIC DNA]</scope>
    <source>
        <strain evidence="8 9">DSM 22767</strain>
    </source>
</reference>
<evidence type="ECO:0000313" key="9">
    <source>
        <dbReference type="Proteomes" id="UP000029096"/>
    </source>
</evidence>
<feature type="compositionally biased region" description="Low complexity" evidence="5">
    <location>
        <begin position="91"/>
        <end position="102"/>
    </location>
</feature>
<dbReference type="AlphaFoldDB" id="A0A086ZGP7"/>
<dbReference type="EMBL" id="JGYP01000002">
    <property type="protein sequence ID" value="KFI45697.1"/>
    <property type="molecule type" value="Genomic_DNA"/>
</dbReference>
<dbReference type="InterPro" id="IPR038765">
    <property type="entry name" value="Papain-like_cys_pep_sf"/>
</dbReference>
<evidence type="ECO:0000256" key="5">
    <source>
        <dbReference type="SAM" id="MobiDB-lite"/>
    </source>
</evidence>
<feature type="region of interest" description="Disordered" evidence="5">
    <location>
        <begin position="90"/>
        <end position="109"/>
    </location>
</feature>
<feature type="chain" id="PRO_5038881544" evidence="6">
    <location>
        <begin position="23"/>
        <end position="239"/>
    </location>
</feature>
<evidence type="ECO:0000256" key="4">
    <source>
        <dbReference type="ARBA" id="ARBA00022807"/>
    </source>
</evidence>
<dbReference type="eggNOG" id="COG0791">
    <property type="taxonomic scope" value="Bacteria"/>
</dbReference>
<keyword evidence="9" id="KW-1185">Reference proteome</keyword>
<dbReference type="SUPFAM" id="SSF54001">
    <property type="entry name" value="Cysteine proteinases"/>
    <property type="match status" value="1"/>
</dbReference>
<evidence type="ECO:0000256" key="3">
    <source>
        <dbReference type="ARBA" id="ARBA00022801"/>
    </source>
</evidence>
<keyword evidence="4" id="KW-0788">Thiol protease</keyword>
<dbReference type="Pfam" id="PF00877">
    <property type="entry name" value="NLPC_P60"/>
    <property type="match status" value="1"/>
</dbReference>
<keyword evidence="2" id="KW-0645">Protease</keyword>
<name>A0A086ZGP7_9BIFI</name>
<evidence type="ECO:0000256" key="6">
    <source>
        <dbReference type="SAM" id="SignalP"/>
    </source>
</evidence>
<dbReference type="STRING" id="1437606.BBOH_0498"/>
<feature type="signal peptide" evidence="6">
    <location>
        <begin position="1"/>
        <end position="22"/>
    </location>
</feature>
<comment type="caution">
    <text evidence="8">The sequence shown here is derived from an EMBL/GenBank/DDBJ whole genome shotgun (WGS) entry which is preliminary data.</text>
</comment>
<keyword evidence="3" id="KW-0378">Hydrolase</keyword>
<organism evidence="8 9">
    <name type="scientific">Bifidobacterium bohemicum DSM 22767</name>
    <dbReference type="NCBI Taxonomy" id="1437606"/>
    <lineage>
        <taxon>Bacteria</taxon>
        <taxon>Bacillati</taxon>
        <taxon>Actinomycetota</taxon>
        <taxon>Actinomycetes</taxon>
        <taxon>Bifidobacteriales</taxon>
        <taxon>Bifidobacteriaceae</taxon>
        <taxon>Bifidobacterium</taxon>
    </lineage>
</organism>
<accession>A0A086ZGP7</accession>
<sequence>MKAKKSCATLIATALLGTASFAVLPVSFADTANQPMTSSRSFRKMNTVRKDFMRESISSNVDSNSNWGGIESLNVPQTQSQAEKDAEKAAAKAAQDAADAAASRNSSREQLKKVENYTITPPDAKTADALVKFSLQFQGYPYVYGGNTPAGWDCSGFVQYVFSQFGISLPRTSGEQAKVGKAVQDLSYAVPGDIIANGSHAAIYIGNGMVMNAMTPESGTGTTSLKSVFPGAYSIRRVM</sequence>
<dbReference type="PROSITE" id="PS51935">
    <property type="entry name" value="NLPC_P60"/>
    <property type="match status" value="1"/>
</dbReference>
<gene>
    <name evidence="8" type="ORF">BBOH_0498</name>
</gene>
<evidence type="ECO:0000259" key="7">
    <source>
        <dbReference type="PROSITE" id="PS51935"/>
    </source>
</evidence>
<dbReference type="InterPro" id="IPR051202">
    <property type="entry name" value="Peptidase_C40"/>
</dbReference>
<dbReference type="Proteomes" id="UP000029096">
    <property type="component" value="Unassembled WGS sequence"/>
</dbReference>
<dbReference type="PANTHER" id="PTHR47053:SF1">
    <property type="entry name" value="MUREIN DD-ENDOPEPTIDASE MEPH-RELATED"/>
    <property type="match status" value="1"/>
</dbReference>
<evidence type="ECO:0000256" key="1">
    <source>
        <dbReference type="ARBA" id="ARBA00007074"/>
    </source>
</evidence>
<dbReference type="GO" id="GO:0008234">
    <property type="term" value="F:cysteine-type peptidase activity"/>
    <property type="evidence" value="ECO:0007669"/>
    <property type="project" value="UniProtKB-KW"/>
</dbReference>
<feature type="domain" description="NlpC/P60" evidence="7">
    <location>
        <begin position="124"/>
        <end position="239"/>
    </location>
</feature>
<dbReference type="Gene3D" id="3.90.1720.10">
    <property type="entry name" value="endopeptidase domain like (from Nostoc punctiforme)"/>
    <property type="match status" value="1"/>
</dbReference>
<dbReference type="PANTHER" id="PTHR47053">
    <property type="entry name" value="MUREIN DD-ENDOPEPTIDASE MEPH-RELATED"/>
    <property type="match status" value="1"/>
</dbReference>
<dbReference type="GO" id="GO:0006508">
    <property type="term" value="P:proteolysis"/>
    <property type="evidence" value="ECO:0007669"/>
    <property type="project" value="UniProtKB-KW"/>
</dbReference>